<dbReference type="GeneID" id="20323874"/>
<protein>
    <submittedName>
        <fullName evidence="2">Uncharacterized protein</fullName>
    </submittedName>
</protein>
<dbReference type="CTD" id="20323874"/>
<keyword evidence="1" id="KW-0472">Membrane</keyword>
<dbReference type="AlphaFoldDB" id="A0A075A434"/>
<name>A0A075A434_OPIVI</name>
<feature type="transmembrane region" description="Helical" evidence="1">
    <location>
        <begin position="20"/>
        <end position="39"/>
    </location>
</feature>
<accession>A0A075A434</accession>
<sequence length="173" mass="19687">MRIRFICCRLWEKTLGNGRLVSSGLLCLLITHWIVVLTLPKTVFMKLWVPFRPGDMGVKCLAVLPPEKSTRAGDTARLSKPRHGGSRGRCRIRTTDLPVSKFMLLSLSHLVWQSLVTRATETVQQGMICYTLSVPSCHATRRKHEGWDIVRLRKLVRGSRGRRLNLPVNKFAL</sequence>
<keyword evidence="1" id="KW-1133">Transmembrane helix</keyword>
<dbReference type="Proteomes" id="UP000054324">
    <property type="component" value="Unassembled WGS sequence"/>
</dbReference>
<evidence type="ECO:0000313" key="3">
    <source>
        <dbReference type="Proteomes" id="UP000054324"/>
    </source>
</evidence>
<evidence type="ECO:0000256" key="1">
    <source>
        <dbReference type="SAM" id="Phobius"/>
    </source>
</evidence>
<dbReference type="KEGG" id="ovi:T265_09706"/>
<reference evidence="2 3" key="1">
    <citation type="submission" date="2013-11" db="EMBL/GenBank/DDBJ databases">
        <title>Opisthorchis viverrini - life in the bile duct.</title>
        <authorList>
            <person name="Young N.D."/>
            <person name="Nagarajan N."/>
            <person name="Lin S.J."/>
            <person name="Korhonen P.K."/>
            <person name="Jex A.R."/>
            <person name="Hall R.S."/>
            <person name="Safavi-Hemami H."/>
            <person name="Kaewkong W."/>
            <person name="Bertrand D."/>
            <person name="Gao S."/>
            <person name="Seet Q."/>
            <person name="Wongkham S."/>
            <person name="Teh B.T."/>
            <person name="Wongkham C."/>
            <person name="Intapan P.M."/>
            <person name="Maleewong W."/>
            <person name="Yang X."/>
            <person name="Hu M."/>
            <person name="Wang Z."/>
            <person name="Hofmann A."/>
            <person name="Sternberg P.W."/>
            <person name="Tan P."/>
            <person name="Wang J."/>
            <person name="Gasser R.B."/>
        </authorList>
    </citation>
    <scope>NUCLEOTIDE SEQUENCE [LARGE SCALE GENOMIC DNA]</scope>
</reference>
<organism evidence="2 3">
    <name type="scientific">Opisthorchis viverrini</name>
    <name type="common">Southeast Asian liver fluke</name>
    <dbReference type="NCBI Taxonomy" id="6198"/>
    <lineage>
        <taxon>Eukaryota</taxon>
        <taxon>Metazoa</taxon>
        <taxon>Spiralia</taxon>
        <taxon>Lophotrochozoa</taxon>
        <taxon>Platyhelminthes</taxon>
        <taxon>Trematoda</taxon>
        <taxon>Digenea</taxon>
        <taxon>Opisthorchiida</taxon>
        <taxon>Opisthorchiata</taxon>
        <taxon>Opisthorchiidae</taxon>
        <taxon>Opisthorchis</taxon>
    </lineage>
</organism>
<dbReference type="EMBL" id="KL596917">
    <property type="protein sequence ID" value="KER22139.1"/>
    <property type="molecule type" value="Genomic_DNA"/>
</dbReference>
<keyword evidence="1" id="KW-0812">Transmembrane</keyword>
<dbReference type="RefSeq" id="XP_009174126.1">
    <property type="nucleotide sequence ID" value="XM_009175862.1"/>
</dbReference>
<evidence type="ECO:0000313" key="2">
    <source>
        <dbReference type="EMBL" id="KER22139.1"/>
    </source>
</evidence>
<proteinExistence type="predicted"/>
<gene>
    <name evidence="2" type="ORF">T265_09706</name>
</gene>
<keyword evidence="3" id="KW-1185">Reference proteome</keyword>